<gene>
    <name evidence="7" type="ORF">Taro_015386</name>
</gene>
<keyword evidence="3" id="KW-0067">ATP-binding</keyword>
<dbReference type="InterPro" id="IPR027417">
    <property type="entry name" value="P-loop_NTPase"/>
</dbReference>
<feature type="compositionally biased region" description="Basic and acidic residues" evidence="5">
    <location>
        <begin position="573"/>
        <end position="600"/>
    </location>
</feature>
<dbReference type="Pfam" id="PF00004">
    <property type="entry name" value="AAA"/>
    <property type="match status" value="1"/>
</dbReference>
<organism evidence="7 8">
    <name type="scientific">Colocasia esculenta</name>
    <name type="common">Wild taro</name>
    <name type="synonym">Arum esculentum</name>
    <dbReference type="NCBI Taxonomy" id="4460"/>
    <lineage>
        <taxon>Eukaryota</taxon>
        <taxon>Viridiplantae</taxon>
        <taxon>Streptophyta</taxon>
        <taxon>Embryophyta</taxon>
        <taxon>Tracheophyta</taxon>
        <taxon>Spermatophyta</taxon>
        <taxon>Magnoliopsida</taxon>
        <taxon>Liliopsida</taxon>
        <taxon>Araceae</taxon>
        <taxon>Aroideae</taxon>
        <taxon>Colocasieae</taxon>
        <taxon>Colocasia</taxon>
    </lineage>
</organism>
<evidence type="ECO:0000256" key="2">
    <source>
        <dbReference type="ARBA" id="ARBA00022741"/>
    </source>
</evidence>
<comment type="subcellular location">
    <subcellularLocation>
        <location evidence="1">Mitochondrion</location>
    </subcellularLocation>
</comment>
<evidence type="ECO:0000313" key="8">
    <source>
        <dbReference type="Proteomes" id="UP000652761"/>
    </source>
</evidence>
<dbReference type="PANTHER" id="PTHR45644:SF85">
    <property type="entry name" value="P-LOOP CONTAINING NUCLEOSIDE TRIPHOSPHATE HYDROLASES SUPERFAMILY PROTEIN"/>
    <property type="match status" value="1"/>
</dbReference>
<keyword evidence="2" id="KW-0547">Nucleotide-binding</keyword>
<dbReference type="AlphaFoldDB" id="A0A843UT09"/>
<evidence type="ECO:0000256" key="3">
    <source>
        <dbReference type="ARBA" id="ARBA00022840"/>
    </source>
</evidence>
<dbReference type="Gene3D" id="1.10.8.60">
    <property type="match status" value="1"/>
</dbReference>
<evidence type="ECO:0000313" key="7">
    <source>
        <dbReference type="EMBL" id="MQL82909.1"/>
    </source>
</evidence>
<dbReference type="Pfam" id="PF24933">
    <property type="entry name" value="DUF7751"/>
    <property type="match status" value="1"/>
</dbReference>
<dbReference type="InterPro" id="IPR051701">
    <property type="entry name" value="Mito_OM_Translocase_MSP1"/>
</dbReference>
<name>A0A843UT09_COLES</name>
<keyword evidence="8" id="KW-1185">Reference proteome</keyword>
<feature type="compositionally biased region" description="Basic and acidic residues" evidence="5">
    <location>
        <begin position="879"/>
        <end position="890"/>
    </location>
</feature>
<evidence type="ECO:0000256" key="5">
    <source>
        <dbReference type="SAM" id="MobiDB-lite"/>
    </source>
</evidence>
<dbReference type="FunFam" id="3.40.50.300:FF:000416">
    <property type="entry name" value="p-loop nucleoside triphosphate hydrolase superfamily protein"/>
    <property type="match status" value="1"/>
</dbReference>
<dbReference type="InterPro" id="IPR003960">
    <property type="entry name" value="ATPase_AAA_CS"/>
</dbReference>
<feature type="domain" description="AAA+ ATPase" evidence="6">
    <location>
        <begin position="669"/>
        <end position="806"/>
    </location>
</feature>
<dbReference type="InterPro" id="IPR003593">
    <property type="entry name" value="AAA+_ATPase"/>
</dbReference>
<reference evidence="7" key="1">
    <citation type="submission" date="2017-07" db="EMBL/GenBank/DDBJ databases">
        <title>Taro Niue Genome Assembly and Annotation.</title>
        <authorList>
            <person name="Atibalentja N."/>
            <person name="Keating K."/>
            <person name="Fields C.J."/>
        </authorList>
    </citation>
    <scope>NUCLEOTIDE SEQUENCE</scope>
    <source>
        <strain evidence="7">Niue_2</strain>
        <tissue evidence="7">Leaf</tissue>
    </source>
</reference>
<proteinExistence type="predicted"/>
<dbReference type="EMBL" id="NMUH01000661">
    <property type="protein sequence ID" value="MQL82909.1"/>
    <property type="molecule type" value="Genomic_DNA"/>
</dbReference>
<evidence type="ECO:0000256" key="1">
    <source>
        <dbReference type="ARBA" id="ARBA00004173"/>
    </source>
</evidence>
<feature type="region of interest" description="Disordered" evidence="5">
    <location>
        <begin position="240"/>
        <end position="267"/>
    </location>
</feature>
<dbReference type="InterPro" id="IPR003959">
    <property type="entry name" value="ATPase_AAA_core"/>
</dbReference>
<feature type="compositionally biased region" description="Polar residues" evidence="5">
    <location>
        <begin position="247"/>
        <end position="264"/>
    </location>
</feature>
<comment type="caution">
    <text evidence="7">The sequence shown here is derived from an EMBL/GenBank/DDBJ whole genome shotgun (WGS) entry which is preliminary data.</text>
</comment>
<dbReference type="PROSITE" id="PS00674">
    <property type="entry name" value="AAA"/>
    <property type="match status" value="1"/>
</dbReference>
<keyword evidence="4" id="KW-0496">Mitochondrion</keyword>
<protein>
    <recommendedName>
        <fullName evidence="6">AAA+ ATPase domain-containing protein</fullName>
    </recommendedName>
</protein>
<evidence type="ECO:0000259" key="6">
    <source>
        <dbReference type="SMART" id="SM00382"/>
    </source>
</evidence>
<sequence length="960" mass="106751">MTRSRQSQADSRQRAPPVDVVVALATATGGVPAPTAVVPATALEMAELRGQMQQLTGICLSLQAQLAGQPAPAASWGGCVETVSRWALPVHPSSSSTGVTAEQIEQELMRQVIDGKNSKVTFEEFPYYLSDQTRVLLTSAAYVHLKQADLCKYTRNLSPASRAILLSGPAELYQQMLAKALAHFYEAKLLLLDVTDFSLKIQSKYGGANKVPSFKRSISETTLEKMSSLFGSFSVLSQREEPKGTLRRQSSGVDLQSRVSQGNSAPKLRRNASADIGSLASQCSPSNSDVDHPAMSYLQCYAFMEVTFLWIMETMFLFVMFALFCQLPFTAQDKVAHSGIRSQSLVPLRRTSSWCFDEKLFVQSLYKVLVSVSKSSPIVLYVRDVENLLHRSQRVYSLFNKMLKKLSGPVLVLGSRMLEPESDYTEVDERLTVLFPYNIEIKPPEDETHLVSWKSQLEEDMKMIQFQDNRNHIMEVLAANDLDCDDLSSICLADTAILSKYIQEIVFSAISHHLMNNKDPVYRNGKLVISSKSLSHGLSIFQEGKLEDKGTQKLEADIEFSKEGEGAAVSMKAETKSEDVAPENKGKPDELPSAMKKDDGDPPPPSKPVEIVPDNEFEKRIRPEVIPANEIGVTFDDIGALDDIKESLQELVMLPLRRPDLFKGGLLKPCRGILLFGPPGTGKTMLAKAIAKEAGASFINVSMSTITSKWFGEDEKNVRALFSLAAKVSPTIIFVDEIDSMLGQRTRAGEHEAMRKIKNEFMTHWDGLLTKPGERILVLGATNRPFDLDEAIIRRFERRIMVGLPSVESRESILRTLLSKEKVEEGLDYKELAMMTEGYSGSDLKVCFSSLFSFLVLNLCTTAAYRPVRELLQKERQKELEKNKKNEKGENSTGALDSREGDEDATITLRALNMEDMKHAKDQVAASFAAEGAIMSELKQWNDLFGEGGSRKREQLSYFL</sequence>
<dbReference type="SMART" id="SM00382">
    <property type="entry name" value="AAA"/>
    <property type="match status" value="1"/>
</dbReference>
<dbReference type="InterPro" id="IPR056653">
    <property type="entry name" value="DUF7751"/>
</dbReference>
<accession>A0A843UT09</accession>
<feature type="region of interest" description="Disordered" evidence="5">
    <location>
        <begin position="879"/>
        <end position="902"/>
    </location>
</feature>
<dbReference type="OrthoDB" id="1883434at2759"/>
<dbReference type="GO" id="GO:0005524">
    <property type="term" value="F:ATP binding"/>
    <property type="evidence" value="ECO:0007669"/>
    <property type="project" value="UniProtKB-KW"/>
</dbReference>
<dbReference type="GO" id="GO:0005741">
    <property type="term" value="C:mitochondrial outer membrane"/>
    <property type="evidence" value="ECO:0007669"/>
    <property type="project" value="TreeGrafter"/>
</dbReference>
<evidence type="ECO:0000256" key="4">
    <source>
        <dbReference type="ARBA" id="ARBA00023128"/>
    </source>
</evidence>
<dbReference type="GO" id="GO:0016887">
    <property type="term" value="F:ATP hydrolysis activity"/>
    <property type="evidence" value="ECO:0007669"/>
    <property type="project" value="InterPro"/>
</dbReference>
<dbReference type="Gene3D" id="3.40.50.300">
    <property type="entry name" value="P-loop containing nucleotide triphosphate hydrolases"/>
    <property type="match status" value="1"/>
</dbReference>
<dbReference type="Proteomes" id="UP000652761">
    <property type="component" value="Unassembled WGS sequence"/>
</dbReference>
<feature type="region of interest" description="Disordered" evidence="5">
    <location>
        <begin position="565"/>
        <end position="611"/>
    </location>
</feature>
<dbReference type="PANTHER" id="PTHR45644">
    <property type="entry name" value="AAA ATPASE, PUTATIVE (AFU_ORTHOLOGUE AFUA_2G12920)-RELATED-RELATED"/>
    <property type="match status" value="1"/>
</dbReference>
<dbReference type="SUPFAM" id="SSF52540">
    <property type="entry name" value="P-loop containing nucleoside triphosphate hydrolases"/>
    <property type="match status" value="1"/>
</dbReference>